<accession>A0ABT1YRT6</accession>
<evidence type="ECO:0000313" key="8">
    <source>
        <dbReference type="EMBL" id="MCR8635881.1"/>
    </source>
</evidence>
<dbReference type="PIRSF" id="PIRSF000337">
    <property type="entry name" value="NTA_MOA"/>
    <property type="match status" value="1"/>
</dbReference>
<keyword evidence="4 8" id="KW-0503">Monooxygenase</keyword>
<keyword evidence="2" id="KW-0288">FMN</keyword>
<dbReference type="EC" id="1.14.-.-" evidence="8"/>
<comment type="caution">
    <text evidence="8">The sequence shown here is derived from an EMBL/GenBank/DDBJ whole genome shotgun (WGS) entry which is preliminary data.</text>
</comment>
<evidence type="ECO:0000256" key="2">
    <source>
        <dbReference type="ARBA" id="ARBA00022643"/>
    </source>
</evidence>
<keyword evidence="3 8" id="KW-0560">Oxidoreductase</keyword>
<reference evidence="8 9" key="1">
    <citation type="submission" date="2022-08" db="EMBL/GenBank/DDBJ databases">
        <title>Paenibacillus endoradicis sp. nov., Paenibacillus radicibacter sp. nov and Paenibacillus pararadicis sp. nov., three cold-adapted plant growth-promoting bacteria isolated from root of Larix gmelinii in Great Khingan.</title>
        <authorList>
            <person name="Xue H."/>
        </authorList>
    </citation>
    <scope>NUCLEOTIDE SEQUENCE [LARGE SCALE GENOMIC DNA]</scope>
    <source>
        <strain evidence="8 9">N5-1-1-5</strain>
    </source>
</reference>
<dbReference type="Proteomes" id="UP001300012">
    <property type="component" value="Unassembled WGS sequence"/>
</dbReference>
<dbReference type="GO" id="GO:0004497">
    <property type="term" value="F:monooxygenase activity"/>
    <property type="evidence" value="ECO:0007669"/>
    <property type="project" value="UniProtKB-KW"/>
</dbReference>
<dbReference type="Gene3D" id="3.20.20.30">
    <property type="entry name" value="Luciferase-like domain"/>
    <property type="match status" value="1"/>
</dbReference>
<evidence type="ECO:0000256" key="6">
    <source>
        <dbReference type="SAM" id="MobiDB-lite"/>
    </source>
</evidence>
<proteinExistence type="inferred from homology"/>
<dbReference type="InterPro" id="IPR036661">
    <property type="entry name" value="Luciferase-like_sf"/>
</dbReference>
<keyword evidence="9" id="KW-1185">Reference proteome</keyword>
<evidence type="ECO:0000256" key="4">
    <source>
        <dbReference type="ARBA" id="ARBA00023033"/>
    </source>
</evidence>
<dbReference type="InterPro" id="IPR016215">
    <property type="entry name" value="NTA_MOA"/>
</dbReference>
<evidence type="ECO:0000259" key="7">
    <source>
        <dbReference type="Pfam" id="PF00296"/>
    </source>
</evidence>
<dbReference type="RefSeq" id="WP_258217425.1">
    <property type="nucleotide sequence ID" value="NZ_JANQBD010000033.1"/>
</dbReference>
<dbReference type="Pfam" id="PF00296">
    <property type="entry name" value="Bac_luciferase"/>
    <property type="match status" value="1"/>
</dbReference>
<evidence type="ECO:0000256" key="1">
    <source>
        <dbReference type="ARBA" id="ARBA00022630"/>
    </source>
</evidence>
<protein>
    <submittedName>
        <fullName evidence="8">NtaA/DmoA family FMN-dependent monooxygenase</fullName>
        <ecNumber evidence="8">1.14.-.-</ecNumber>
    </submittedName>
</protein>
<evidence type="ECO:0000313" key="9">
    <source>
        <dbReference type="Proteomes" id="UP001300012"/>
    </source>
</evidence>
<keyword evidence="1" id="KW-0285">Flavoprotein</keyword>
<dbReference type="PANTHER" id="PTHR30011:SF16">
    <property type="entry name" value="C2H2 FINGER DOMAIN TRANSCRIPTION FACTOR (EUROFUNG)-RELATED"/>
    <property type="match status" value="1"/>
</dbReference>
<dbReference type="EMBL" id="JANQBD010000033">
    <property type="protein sequence ID" value="MCR8635881.1"/>
    <property type="molecule type" value="Genomic_DNA"/>
</dbReference>
<dbReference type="InterPro" id="IPR051260">
    <property type="entry name" value="Diverse_substr_monoxygenases"/>
</dbReference>
<evidence type="ECO:0000256" key="3">
    <source>
        <dbReference type="ARBA" id="ARBA00023002"/>
    </source>
</evidence>
<name>A0ABT1YRT6_9BACL</name>
<evidence type="ECO:0000256" key="5">
    <source>
        <dbReference type="ARBA" id="ARBA00033748"/>
    </source>
</evidence>
<gene>
    <name evidence="8" type="ORF">NV381_32295</name>
</gene>
<feature type="region of interest" description="Disordered" evidence="6">
    <location>
        <begin position="130"/>
        <end position="153"/>
    </location>
</feature>
<feature type="domain" description="Luciferase-like" evidence="7">
    <location>
        <begin position="25"/>
        <end position="375"/>
    </location>
</feature>
<sequence length="439" mass="48334">MSKRKGQLHITLSLQSTGYHPGSWRHPNARAENLHDPSYFYRMAQTAERGKFDLLFLDHTSVGDRLGATGKEPGLLLEPFTLLGALASVTKHIGLGAAVSTSVIEPFAVARQLAALDHLSGGRTAWLASVSDHREPKRHGGLPELSRSERTERQQEFVEVAQRLWDSWEEGAVIVDREQGRYTDSDKVHLIHHAGKHFTVRGPLSIPRPPQGYPVRIGSSSVLGNRNGNVEDSDSAELILSSRPSVREAADFYAQLKQRNALRGRFPNGVKVLTVLTPIIGATEEDARNKAAELQKLIDPEAGIALLSDLFDTDLTEYPLDGPLPVIPFLKEAVITAGLEGLTLRQLSLRALELKGTKVFVGTSEQLADWMEEWYLAYGSDGFHLQPSLLPNGLDEFVEQVIPLLQRKGLFRTAYTGNTLRDHLGLKAPAAYGPISREG</sequence>
<dbReference type="SUPFAM" id="SSF51679">
    <property type="entry name" value="Bacterial luciferase-like"/>
    <property type="match status" value="1"/>
</dbReference>
<comment type="similarity">
    <text evidence="5">Belongs to the NtaA/SnaA/DszA monooxygenase family.</text>
</comment>
<organism evidence="8 9">
    <name type="scientific">Paenibacillus radicis</name>
    <name type="common">ex Xue et al. 2023</name>
    <dbReference type="NCBI Taxonomy" id="2972489"/>
    <lineage>
        <taxon>Bacteria</taxon>
        <taxon>Bacillati</taxon>
        <taxon>Bacillota</taxon>
        <taxon>Bacilli</taxon>
        <taxon>Bacillales</taxon>
        <taxon>Paenibacillaceae</taxon>
        <taxon>Paenibacillus</taxon>
    </lineage>
</organism>
<dbReference type="NCBIfam" id="TIGR03860">
    <property type="entry name" value="FMN_nitrolo"/>
    <property type="match status" value="1"/>
</dbReference>
<dbReference type="PANTHER" id="PTHR30011">
    <property type="entry name" value="ALKANESULFONATE MONOOXYGENASE-RELATED"/>
    <property type="match status" value="1"/>
</dbReference>
<dbReference type="InterPro" id="IPR011251">
    <property type="entry name" value="Luciferase-like_dom"/>
</dbReference>